<evidence type="ECO:0000313" key="2">
    <source>
        <dbReference type="EMBL" id="SDH42225.1"/>
    </source>
</evidence>
<dbReference type="OrthoDB" id="3541904at2"/>
<dbReference type="EMBL" id="FNCN01000015">
    <property type="protein sequence ID" value="SDH42225.1"/>
    <property type="molecule type" value="Genomic_DNA"/>
</dbReference>
<name>A0A1G8CA32_9ACTN</name>
<accession>A0A1G8CA32</accession>
<proteinExistence type="predicted"/>
<dbReference type="RefSeq" id="WP_143020310.1">
    <property type="nucleotide sequence ID" value="NZ_FNCN01000015.1"/>
</dbReference>
<dbReference type="AlphaFoldDB" id="A0A1G8CA32"/>
<protein>
    <submittedName>
        <fullName evidence="2">Uncharacterized protein</fullName>
    </submittedName>
</protein>
<keyword evidence="3" id="KW-1185">Reference proteome</keyword>
<evidence type="ECO:0000256" key="1">
    <source>
        <dbReference type="SAM" id="MobiDB-lite"/>
    </source>
</evidence>
<gene>
    <name evidence="2" type="ORF">SAMN05421505_115109</name>
</gene>
<evidence type="ECO:0000313" key="3">
    <source>
        <dbReference type="Proteomes" id="UP000198923"/>
    </source>
</evidence>
<sequence length="112" mass="12455">MTSSPGTAREQELINSLQTHLLHQGVQARPGTDAAERPCLDVPDRRGITRRVYIDLAFRLFHWGDLADETVPMAPPEDAARALVQAAERGWHEGGQPEYLTLPQSPDRLGYP</sequence>
<organism evidence="2 3">
    <name type="scientific">Sinosporangium album</name>
    <dbReference type="NCBI Taxonomy" id="504805"/>
    <lineage>
        <taxon>Bacteria</taxon>
        <taxon>Bacillati</taxon>
        <taxon>Actinomycetota</taxon>
        <taxon>Actinomycetes</taxon>
        <taxon>Streptosporangiales</taxon>
        <taxon>Streptosporangiaceae</taxon>
        <taxon>Sinosporangium</taxon>
    </lineage>
</organism>
<reference evidence="2 3" key="1">
    <citation type="submission" date="2016-10" db="EMBL/GenBank/DDBJ databases">
        <authorList>
            <person name="de Groot N.N."/>
        </authorList>
    </citation>
    <scope>NUCLEOTIDE SEQUENCE [LARGE SCALE GENOMIC DNA]</scope>
    <source>
        <strain evidence="2 3">CPCC 201354</strain>
    </source>
</reference>
<feature type="region of interest" description="Disordered" evidence="1">
    <location>
        <begin position="89"/>
        <end position="112"/>
    </location>
</feature>
<dbReference type="Proteomes" id="UP000198923">
    <property type="component" value="Unassembled WGS sequence"/>
</dbReference>